<dbReference type="PRINTS" id="PR00080">
    <property type="entry name" value="SDRFAMILY"/>
</dbReference>
<evidence type="ECO:0000256" key="2">
    <source>
        <dbReference type="ARBA" id="ARBA00023002"/>
    </source>
</evidence>
<dbReference type="InterPro" id="IPR020904">
    <property type="entry name" value="Sc_DH/Rdtase_CS"/>
</dbReference>
<protein>
    <submittedName>
        <fullName evidence="3">NAD(P)-dependent dehydrogenase (Short-subunit alcohol dehydrogenase family)</fullName>
    </submittedName>
</protein>
<dbReference type="InterPro" id="IPR002347">
    <property type="entry name" value="SDR_fam"/>
</dbReference>
<keyword evidence="2" id="KW-0560">Oxidoreductase</keyword>
<evidence type="ECO:0000256" key="1">
    <source>
        <dbReference type="ARBA" id="ARBA00006484"/>
    </source>
</evidence>
<dbReference type="PRINTS" id="PR00081">
    <property type="entry name" value="GDHRDH"/>
</dbReference>
<dbReference type="InterPro" id="IPR036291">
    <property type="entry name" value="NAD(P)-bd_dom_sf"/>
</dbReference>
<sequence length="42" mass="4466">MKEQKYGKIINVAYAAAFGNPGQSNYSAAKAGLIGFTRTISK</sequence>
<dbReference type="EMBL" id="JAGGKC010000001">
    <property type="protein sequence ID" value="MBP1917685.1"/>
    <property type="molecule type" value="Genomic_DNA"/>
</dbReference>
<comment type="caution">
    <text evidence="3">The sequence shown here is derived from an EMBL/GenBank/DDBJ whole genome shotgun (WGS) entry which is preliminary data.</text>
</comment>
<dbReference type="InterPro" id="IPR051687">
    <property type="entry name" value="Peroxisomal_Beta-Oxidation"/>
</dbReference>
<dbReference type="PROSITE" id="PS00061">
    <property type="entry name" value="ADH_SHORT"/>
    <property type="match status" value="1"/>
</dbReference>
<proteinExistence type="inferred from homology"/>
<name>A0ABS4FZF8_9CLOT</name>
<accession>A0ABS4FZF8</accession>
<evidence type="ECO:0000313" key="3">
    <source>
        <dbReference type="EMBL" id="MBP1917685.1"/>
    </source>
</evidence>
<dbReference type="Pfam" id="PF00106">
    <property type="entry name" value="adh_short"/>
    <property type="match status" value="1"/>
</dbReference>
<dbReference type="Gene3D" id="3.40.50.720">
    <property type="entry name" value="NAD(P)-binding Rossmann-like Domain"/>
    <property type="match status" value="1"/>
</dbReference>
<evidence type="ECO:0000313" key="4">
    <source>
        <dbReference type="Proteomes" id="UP001519271"/>
    </source>
</evidence>
<comment type="similarity">
    <text evidence="1">Belongs to the short-chain dehydrogenases/reductases (SDR) family.</text>
</comment>
<gene>
    <name evidence="3" type="ORF">J2Z34_000148</name>
</gene>
<organism evidence="3 4">
    <name type="scientific">Youngiibacter multivorans</name>
    <dbReference type="NCBI Taxonomy" id="937251"/>
    <lineage>
        <taxon>Bacteria</taxon>
        <taxon>Bacillati</taxon>
        <taxon>Bacillota</taxon>
        <taxon>Clostridia</taxon>
        <taxon>Eubacteriales</taxon>
        <taxon>Clostridiaceae</taxon>
        <taxon>Youngiibacter</taxon>
    </lineage>
</organism>
<dbReference type="Proteomes" id="UP001519271">
    <property type="component" value="Unassembled WGS sequence"/>
</dbReference>
<reference evidence="3 4" key="1">
    <citation type="submission" date="2021-03" db="EMBL/GenBank/DDBJ databases">
        <title>Genomic Encyclopedia of Type Strains, Phase IV (KMG-IV): sequencing the most valuable type-strain genomes for metagenomic binning, comparative biology and taxonomic classification.</title>
        <authorList>
            <person name="Goeker M."/>
        </authorList>
    </citation>
    <scope>NUCLEOTIDE SEQUENCE [LARGE SCALE GENOMIC DNA]</scope>
    <source>
        <strain evidence="3 4">DSM 6139</strain>
    </source>
</reference>
<dbReference type="SUPFAM" id="SSF51735">
    <property type="entry name" value="NAD(P)-binding Rossmann-fold domains"/>
    <property type="match status" value="1"/>
</dbReference>
<keyword evidence="4" id="KW-1185">Reference proteome</keyword>
<dbReference type="PANTHER" id="PTHR45024:SF2">
    <property type="entry name" value="SCP2 DOMAIN-CONTAINING PROTEIN"/>
    <property type="match status" value="1"/>
</dbReference>
<dbReference type="PANTHER" id="PTHR45024">
    <property type="entry name" value="DEHYDROGENASES, SHORT CHAIN"/>
    <property type="match status" value="1"/>
</dbReference>